<dbReference type="Pfam" id="PF17181">
    <property type="entry name" value="EPF"/>
    <property type="match status" value="1"/>
</dbReference>
<dbReference type="InterPro" id="IPR039455">
    <property type="entry name" value="EPFL"/>
</dbReference>
<keyword evidence="4 7" id="KW-0964">Secreted</keyword>
<evidence type="ECO:0000256" key="4">
    <source>
        <dbReference type="ARBA" id="ARBA00022525"/>
    </source>
</evidence>
<dbReference type="EMBL" id="WOCE01000007">
    <property type="protein sequence ID" value="KAE9610308.1"/>
    <property type="molecule type" value="Genomic_DNA"/>
</dbReference>
<dbReference type="AlphaFoldDB" id="A0A6A4Q8P6"/>
<evidence type="ECO:0000256" key="7">
    <source>
        <dbReference type="RuleBase" id="RU367102"/>
    </source>
</evidence>
<comment type="function">
    <text evidence="7">Controls stomatal patterning.</text>
</comment>
<evidence type="ECO:0000313" key="9">
    <source>
        <dbReference type="Proteomes" id="UP000447434"/>
    </source>
</evidence>
<evidence type="ECO:0000256" key="5">
    <source>
        <dbReference type="ARBA" id="ARBA00022729"/>
    </source>
</evidence>
<comment type="caution">
    <text evidence="8">The sequence shown here is derived from an EMBL/GenBank/DDBJ whole genome shotgun (WGS) entry which is preliminary data.</text>
</comment>
<keyword evidence="9" id="KW-1185">Reference proteome</keyword>
<organism evidence="8 9">
    <name type="scientific">Lupinus albus</name>
    <name type="common">White lupine</name>
    <name type="synonym">Lupinus termis</name>
    <dbReference type="NCBI Taxonomy" id="3870"/>
    <lineage>
        <taxon>Eukaryota</taxon>
        <taxon>Viridiplantae</taxon>
        <taxon>Streptophyta</taxon>
        <taxon>Embryophyta</taxon>
        <taxon>Tracheophyta</taxon>
        <taxon>Spermatophyta</taxon>
        <taxon>Magnoliopsida</taxon>
        <taxon>eudicotyledons</taxon>
        <taxon>Gunneridae</taxon>
        <taxon>Pentapetalae</taxon>
        <taxon>rosids</taxon>
        <taxon>fabids</taxon>
        <taxon>Fabales</taxon>
        <taxon>Fabaceae</taxon>
        <taxon>Papilionoideae</taxon>
        <taxon>50 kb inversion clade</taxon>
        <taxon>genistoids sensu lato</taxon>
        <taxon>core genistoids</taxon>
        <taxon>Genisteae</taxon>
        <taxon>Lupinus</taxon>
    </lineage>
</organism>
<accession>A0A6A4Q8P6</accession>
<dbReference type="GO" id="GO:0010052">
    <property type="term" value="P:guard cell differentiation"/>
    <property type="evidence" value="ECO:0007669"/>
    <property type="project" value="UniProtKB-UniRule"/>
</dbReference>
<comment type="subcellular location">
    <subcellularLocation>
        <location evidence="1 7">Secreted</location>
    </subcellularLocation>
</comment>
<sequence>MASLNSYKYSTTTTTTTFLIIVLLHHILCLASCYNQPQPAISSTDLLFEEKNRLGSIPPSCHNKCNDCHPCMAVQVPSLPGHEPLKPDLTKNGAMEQALFDSSSPQVNNKRYSNYKPLGWKCHCGDHFFNP</sequence>
<evidence type="ECO:0000256" key="3">
    <source>
        <dbReference type="ARBA" id="ARBA00022473"/>
    </source>
</evidence>
<evidence type="ECO:0000256" key="6">
    <source>
        <dbReference type="ARBA" id="ARBA00023157"/>
    </source>
</evidence>
<reference evidence="9" key="1">
    <citation type="journal article" date="2020" name="Nat. Commun.">
        <title>Genome sequence of the cluster root forming white lupin.</title>
        <authorList>
            <person name="Hufnagel B."/>
            <person name="Marques A."/>
            <person name="Soriano A."/>
            <person name="Marques L."/>
            <person name="Divol F."/>
            <person name="Doumas P."/>
            <person name="Sallet E."/>
            <person name="Mancinotti D."/>
            <person name="Carrere S."/>
            <person name="Marande W."/>
            <person name="Arribat S."/>
            <person name="Keller J."/>
            <person name="Huneau C."/>
            <person name="Blein T."/>
            <person name="Aime D."/>
            <person name="Laguerre M."/>
            <person name="Taylor J."/>
            <person name="Schubert V."/>
            <person name="Nelson M."/>
            <person name="Geu-Flores F."/>
            <person name="Crespi M."/>
            <person name="Gallardo-Guerrero K."/>
            <person name="Delaux P.-M."/>
            <person name="Salse J."/>
            <person name="Berges H."/>
            <person name="Guyot R."/>
            <person name="Gouzy J."/>
            <person name="Peret B."/>
        </authorList>
    </citation>
    <scope>NUCLEOTIDE SEQUENCE [LARGE SCALE GENOMIC DNA]</scope>
    <source>
        <strain evidence="9">cv. Amiga</strain>
    </source>
</reference>
<proteinExistence type="inferred from homology"/>
<name>A0A6A4Q8P6_LUPAL</name>
<keyword evidence="6" id="KW-1015">Disulfide bond</keyword>
<dbReference type="Proteomes" id="UP000447434">
    <property type="component" value="Chromosome 7"/>
</dbReference>
<keyword evidence="5" id="KW-0732">Signal</keyword>
<evidence type="ECO:0000256" key="1">
    <source>
        <dbReference type="ARBA" id="ARBA00004613"/>
    </source>
</evidence>
<dbReference type="GO" id="GO:0005576">
    <property type="term" value="C:extracellular region"/>
    <property type="evidence" value="ECO:0007669"/>
    <property type="project" value="UniProtKB-SubCell"/>
</dbReference>
<dbReference type="OrthoDB" id="1922142at2759"/>
<comment type="similarity">
    <text evidence="2 7">Belongs to the plant cysteine rich small secretory peptide family. Epidermal patterning factor subfamily.</text>
</comment>
<evidence type="ECO:0000256" key="2">
    <source>
        <dbReference type="ARBA" id="ARBA00008127"/>
    </source>
</evidence>
<gene>
    <name evidence="8" type="ORF">Lalb_Chr07g0185261</name>
</gene>
<protein>
    <recommendedName>
        <fullName evidence="7">Epidermal patterning factor-like protein</fullName>
    </recommendedName>
</protein>
<dbReference type="PANTHER" id="PTHR33109">
    <property type="entry name" value="EPIDERMAL PATTERNING FACTOR-LIKE PROTEIN 4"/>
    <property type="match status" value="1"/>
</dbReference>
<keyword evidence="3 7" id="KW-0217">Developmental protein</keyword>
<dbReference type="PANTHER" id="PTHR33109:SF104">
    <property type="entry name" value="EPIDERMAL PATTERNING FACTOR-LIKE PROTEIN"/>
    <property type="match status" value="1"/>
</dbReference>
<evidence type="ECO:0000313" key="8">
    <source>
        <dbReference type="EMBL" id="KAE9610308.1"/>
    </source>
</evidence>